<accession>A0A167YP93</accession>
<gene>
    <name evidence="2" type="ORF">AAP_03295</name>
</gene>
<evidence type="ECO:0000313" key="2">
    <source>
        <dbReference type="EMBL" id="KZZ91589.1"/>
    </source>
</evidence>
<evidence type="ECO:0000313" key="3">
    <source>
        <dbReference type="Proteomes" id="UP000242877"/>
    </source>
</evidence>
<dbReference type="EMBL" id="AZGZ01000013">
    <property type="protein sequence ID" value="KZZ91589.1"/>
    <property type="molecule type" value="Genomic_DNA"/>
</dbReference>
<protein>
    <submittedName>
        <fullName evidence="2">Uncharacterized protein</fullName>
    </submittedName>
</protein>
<comment type="caution">
    <text evidence="2">The sequence shown here is derived from an EMBL/GenBank/DDBJ whole genome shotgun (WGS) entry which is preliminary data.</text>
</comment>
<dbReference type="VEuPathDB" id="FungiDB:AAP_03295"/>
<dbReference type="AlphaFoldDB" id="A0A167YP93"/>
<feature type="region of interest" description="Disordered" evidence="1">
    <location>
        <begin position="1"/>
        <end position="28"/>
    </location>
</feature>
<name>A0A167YP93_9EURO</name>
<proteinExistence type="predicted"/>
<organism evidence="2 3">
    <name type="scientific">Ascosphaera apis ARSEF 7405</name>
    <dbReference type="NCBI Taxonomy" id="392613"/>
    <lineage>
        <taxon>Eukaryota</taxon>
        <taxon>Fungi</taxon>
        <taxon>Dikarya</taxon>
        <taxon>Ascomycota</taxon>
        <taxon>Pezizomycotina</taxon>
        <taxon>Eurotiomycetes</taxon>
        <taxon>Eurotiomycetidae</taxon>
        <taxon>Onygenales</taxon>
        <taxon>Ascosphaeraceae</taxon>
        <taxon>Ascosphaera</taxon>
    </lineage>
</organism>
<sequence length="110" mass="11986">MPAGQKREASWSPSQAVAKRRNMTVQTSVRARYKQPVKDMRKALDAASEVLKKSAVINFAAIVSDTHTARAHATALLNYLDVREEADGLELALRKNINGLSALVGSLSPR</sequence>
<dbReference type="Proteomes" id="UP000242877">
    <property type="component" value="Unassembled WGS sequence"/>
</dbReference>
<keyword evidence="3" id="KW-1185">Reference proteome</keyword>
<evidence type="ECO:0000256" key="1">
    <source>
        <dbReference type="SAM" id="MobiDB-lite"/>
    </source>
</evidence>
<reference evidence="2 3" key="1">
    <citation type="journal article" date="2016" name="Genome Biol. Evol.">
        <title>Divergent and convergent evolution of fungal pathogenicity.</title>
        <authorList>
            <person name="Shang Y."/>
            <person name="Xiao G."/>
            <person name="Zheng P."/>
            <person name="Cen K."/>
            <person name="Zhan S."/>
            <person name="Wang C."/>
        </authorList>
    </citation>
    <scope>NUCLEOTIDE SEQUENCE [LARGE SCALE GENOMIC DNA]</scope>
    <source>
        <strain evidence="2 3">ARSEF 7405</strain>
    </source>
</reference>